<feature type="region of interest" description="Disordered" evidence="1">
    <location>
        <begin position="71"/>
        <end position="113"/>
    </location>
</feature>
<protein>
    <submittedName>
        <fullName evidence="2">Uncharacterized protein</fullName>
    </submittedName>
</protein>
<dbReference type="RefSeq" id="XP_067477530.1">
    <property type="nucleotide sequence ID" value="XM_067628326.1"/>
</dbReference>
<evidence type="ECO:0000256" key="1">
    <source>
        <dbReference type="SAM" id="MobiDB-lite"/>
    </source>
</evidence>
<dbReference type="VEuPathDB" id="FungiDB:ASPBRDRAFT_616465"/>
<accession>A0A1L9UF44</accession>
<evidence type="ECO:0000313" key="2">
    <source>
        <dbReference type="EMBL" id="OJJ70282.1"/>
    </source>
</evidence>
<name>A0A1L9UF44_ASPBC</name>
<dbReference type="EMBL" id="KV878686">
    <property type="protein sequence ID" value="OJJ70282.1"/>
    <property type="molecule type" value="Genomic_DNA"/>
</dbReference>
<dbReference type="Proteomes" id="UP000184499">
    <property type="component" value="Unassembled WGS sequence"/>
</dbReference>
<gene>
    <name evidence="2" type="ORF">ASPBRDRAFT_616465</name>
</gene>
<dbReference type="GeneID" id="93580814"/>
<dbReference type="AlphaFoldDB" id="A0A1L9UF44"/>
<evidence type="ECO:0000313" key="3">
    <source>
        <dbReference type="Proteomes" id="UP000184499"/>
    </source>
</evidence>
<keyword evidence="3" id="KW-1185">Reference proteome</keyword>
<reference evidence="3" key="1">
    <citation type="journal article" date="2017" name="Genome Biol.">
        <title>Comparative genomics reveals high biological diversity and specific adaptations in the industrially and medically important fungal genus Aspergillus.</title>
        <authorList>
            <person name="de Vries R.P."/>
            <person name="Riley R."/>
            <person name="Wiebenga A."/>
            <person name="Aguilar-Osorio G."/>
            <person name="Amillis S."/>
            <person name="Uchima C.A."/>
            <person name="Anderluh G."/>
            <person name="Asadollahi M."/>
            <person name="Askin M."/>
            <person name="Barry K."/>
            <person name="Battaglia E."/>
            <person name="Bayram O."/>
            <person name="Benocci T."/>
            <person name="Braus-Stromeyer S.A."/>
            <person name="Caldana C."/>
            <person name="Canovas D."/>
            <person name="Cerqueira G.C."/>
            <person name="Chen F."/>
            <person name="Chen W."/>
            <person name="Choi C."/>
            <person name="Clum A."/>
            <person name="Dos Santos R.A."/>
            <person name="Damasio A.R."/>
            <person name="Diallinas G."/>
            <person name="Emri T."/>
            <person name="Fekete E."/>
            <person name="Flipphi M."/>
            <person name="Freyberg S."/>
            <person name="Gallo A."/>
            <person name="Gournas C."/>
            <person name="Habgood R."/>
            <person name="Hainaut M."/>
            <person name="Harispe M.L."/>
            <person name="Henrissat B."/>
            <person name="Hilden K.S."/>
            <person name="Hope R."/>
            <person name="Hossain A."/>
            <person name="Karabika E."/>
            <person name="Karaffa L."/>
            <person name="Karanyi Z."/>
            <person name="Krasevec N."/>
            <person name="Kuo A."/>
            <person name="Kusch H."/>
            <person name="LaButti K."/>
            <person name="Lagendijk E.L."/>
            <person name="Lapidus A."/>
            <person name="Levasseur A."/>
            <person name="Lindquist E."/>
            <person name="Lipzen A."/>
            <person name="Logrieco A.F."/>
            <person name="MacCabe A."/>
            <person name="Maekelae M.R."/>
            <person name="Malavazi I."/>
            <person name="Melin P."/>
            <person name="Meyer V."/>
            <person name="Mielnichuk N."/>
            <person name="Miskei M."/>
            <person name="Molnar A.P."/>
            <person name="Mule G."/>
            <person name="Ngan C.Y."/>
            <person name="Orejas M."/>
            <person name="Orosz E."/>
            <person name="Ouedraogo J.P."/>
            <person name="Overkamp K.M."/>
            <person name="Park H.-S."/>
            <person name="Perrone G."/>
            <person name="Piumi F."/>
            <person name="Punt P.J."/>
            <person name="Ram A.F."/>
            <person name="Ramon A."/>
            <person name="Rauscher S."/>
            <person name="Record E."/>
            <person name="Riano-Pachon D.M."/>
            <person name="Robert V."/>
            <person name="Roehrig J."/>
            <person name="Ruller R."/>
            <person name="Salamov A."/>
            <person name="Salih N.S."/>
            <person name="Samson R.A."/>
            <person name="Sandor E."/>
            <person name="Sanguinetti M."/>
            <person name="Schuetze T."/>
            <person name="Sepcic K."/>
            <person name="Shelest E."/>
            <person name="Sherlock G."/>
            <person name="Sophianopoulou V."/>
            <person name="Squina F.M."/>
            <person name="Sun H."/>
            <person name="Susca A."/>
            <person name="Todd R.B."/>
            <person name="Tsang A."/>
            <person name="Unkles S.E."/>
            <person name="van de Wiele N."/>
            <person name="van Rossen-Uffink D."/>
            <person name="Oliveira J.V."/>
            <person name="Vesth T.C."/>
            <person name="Visser J."/>
            <person name="Yu J.-H."/>
            <person name="Zhou M."/>
            <person name="Andersen M.R."/>
            <person name="Archer D.B."/>
            <person name="Baker S.E."/>
            <person name="Benoit I."/>
            <person name="Brakhage A.A."/>
            <person name="Braus G.H."/>
            <person name="Fischer R."/>
            <person name="Frisvad J.C."/>
            <person name="Goldman G.H."/>
            <person name="Houbraken J."/>
            <person name="Oakley B."/>
            <person name="Pocsi I."/>
            <person name="Scazzocchio C."/>
            <person name="Seiboth B."/>
            <person name="vanKuyk P.A."/>
            <person name="Wortman J."/>
            <person name="Dyer P.S."/>
            <person name="Grigoriev I.V."/>
        </authorList>
    </citation>
    <scope>NUCLEOTIDE SEQUENCE [LARGE SCALE GENOMIC DNA]</scope>
    <source>
        <strain evidence="3">CBS 101740 / IMI 381727 / IBT 21946</strain>
    </source>
</reference>
<sequence length="170" mass="18910">MRRARASLSSFLSFHPLYSSSTTISFLPFRSHLLSRRHCSGYPFLSAHSTTLVHSRVAGSRQWPPIQTLRKAGGCTRTSPRDAASVRPSRSRSRNWPHRLLSTNNCPSRPDNTNARHPLSLTHLSISICLVSMNWTNEPEQPAIGFSGLVLRRTRRTGGSPIAVTLHSSI</sequence>
<feature type="compositionally biased region" description="Polar residues" evidence="1">
    <location>
        <begin position="101"/>
        <end position="113"/>
    </location>
</feature>
<proteinExistence type="predicted"/>
<organism evidence="2 3">
    <name type="scientific">Aspergillus brasiliensis (strain CBS 101740 / IMI 381727 / IBT 21946)</name>
    <dbReference type="NCBI Taxonomy" id="767769"/>
    <lineage>
        <taxon>Eukaryota</taxon>
        <taxon>Fungi</taxon>
        <taxon>Dikarya</taxon>
        <taxon>Ascomycota</taxon>
        <taxon>Pezizomycotina</taxon>
        <taxon>Eurotiomycetes</taxon>
        <taxon>Eurotiomycetidae</taxon>
        <taxon>Eurotiales</taxon>
        <taxon>Aspergillaceae</taxon>
        <taxon>Aspergillus</taxon>
        <taxon>Aspergillus subgen. Circumdati</taxon>
    </lineage>
</organism>